<reference evidence="2 3" key="1">
    <citation type="journal article" date="2016" name="Genome Announc.">
        <title>Draft Genome Sequences of Five Rapidly Growing Mycobacterium Species, M. thermoresistibile, M. fortuitum subsp. acetamidolyticum, M. canariasense, M. brisbanense, and M. novocastrense.</title>
        <authorList>
            <person name="Katahira K."/>
            <person name="Ogura Y."/>
            <person name="Gotoh Y."/>
            <person name="Hayashi T."/>
        </authorList>
    </citation>
    <scope>NUCLEOTIDE SEQUENCE [LARGE SCALE GENOMIC DNA]</scope>
    <source>
        <strain evidence="2 3">JCM6368</strain>
    </source>
</reference>
<keyword evidence="2" id="KW-0418">Kinase</keyword>
<gene>
    <name evidence="2" type="ORF">RMCFA_1070</name>
</gene>
<evidence type="ECO:0000313" key="3">
    <source>
        <dbReference type="Proteomes" id="UP000069705"/>
    </source>
</evidence>
<dbReference type="RefSeq" id="WP_061262679.1">
    <property type="nucleotide sequence ID" value="NZ_BCSZ01000010.1"/>
</dbReference>
<evidence type="ECO:0000256" key="1">
    <source>
        <dbReference type="SAM" id="MobiDB-lite"/>
    </source>
</evidence>
<dbReference type="GO" id="GO:0016301">
    <property type="term" value="F:kinase activity"/>
    <property type="evidence" value="ECO:0007669"/>
    <property type="project" value="UniProtKB-KW"/>
</dbReference>
<organism evidence="2 3">
    <name type="scientific">Mycolicibacterium fortuitum subsp. acetamidolyticum</name>
    <dbReference type="NCBI Taxonomy" id="144550"/>
    <lineage>
        <taxon>Bacteria</taxon>
        <taxon>Bacillati</taxon>
        <taxon>Actinomycetota</taxon>
        <taxon>Actinomycetes</taxon>
        <taxon>Mycobacteriales</taxon>
        <taxon>Mycobacteriaceae</taxon>
        <taxon>Mycolicibacterium</taxon>
    </lineage>
</organism>
<sequence length="117" mass="13275">MTTPADIKRLLERKEARLTAFVAIEEKITASEREFAKRQEEHRREKAKLIEQQRVAYEGLLTAGFASNELRDAGINRRRLPYGSTPAKQKGGQKSQLPADPPPYDENTMTPQTESGY</sequence>
<name>A0A117IDE1_MYCFO</name>
<reference evidence="3" key="2">
    <citation type="submission" date="2016-02" db="EMBL/GenBank/DDBJ databases">
        <title>Draft genome sequence of five rapidly growing Mycobacterium species.</title>
        <authorList>
            <person name="Katahira K."/>
            <person name="Gotou Y."/>
            <person name="Iida K."/>
            <person name="Ogura Y."/>
            <person name="Hayashi T."/>
        </authorList>
    </citation>
    <scope>NUCLEOTIDE SEQUENCE [LARGE SCALE GENOMIC DNA]</scope>
    <source>
        <strain evidence="3">JCM6368</strain>
    </source>
</reference>
<comment type="caution">
    <text evidence="2">The sequence shown here is derived from an EMBL/GenBank/DDBJ whole genome shotgun (WGS) entry which is preliminary data.</text>
</comment>
<keyword evidence="2" id="KW-0808">Transferase</keyword>
<feature type="region of interest" description="Disordered" evidence="1">
    <location>
        <begin position="73"/>
        <end position="117"/>
    </location>
</feature>
<dbReference type="Proteomes" id="UP000069705">
    <property type="component" value="Unassembled WGS sequence"/>
</dbReference>
<dbReference type="EMBL" id="BCSZ01000010">
    <property type="protein sequence ID" value="GAT00956.1"/>
    <property type="molecule type" value="Genomic_DNA"/>
</dbReference>
<feature type="compositionally biased region" description="Polar residues" evidence="1">
    <location>
        <begin position="107"/>
        <end position="117"/>
    </location>
</feature>
<dbReference type="AlphaFoldDB" id="A0A117IDE1"/>
<evidence type="ECO:0000313" key="2">
    <source>
        <dbReference type="EMBL" id="GAT00956.1"/>
    </source>
</evidence>
<protein>
    <submittedName>
        <fullName evidence="2">Signal transduction histidine kinase</fullName>
    </submittedName>
</protein>
<proteinExistence type="predicted"/>
<accession>A0A117IDE1</accession>